<comment type="caution">
    <text evidence="8">The sequence shown here is derived from an EMBL/GenBank/DDBJ whole genome shotgun (WGS) entry which is preliminary data.</text>
</comment>
<gene>
    <name evidence="8" type="ORF">EDC14_1003102</name>
</gene>
<dbReference type="CDD" id="cd06173">
    <property type="entry name" value="MFS_MefA_like"/>
    <property type="match status" value="1"/>
</dbReference>
<reference evidence="8 9" key="1">
    <citation type="submission" date="2019-03" db="EMBL/GenBank/DDBJ databases">
        <title>Genomic Encyclopedia of Type Strains, Phase IV (KMG-IV): sequencing the most valuable type-strain genomes for metagenomic binning, comparative biology and taxonomic classification.</title>
        <authorList>
            <person name="Goeker M."/>
        </authorList>
    </citation>
    <scope>NUCLEOTIDE SEQUENCE [LARGE SCALE GENOMIC DNA]</scope>
    <source>
        <strain evidence="8 9">LX-B</strain>
    </source>
</reference>
<sequence>MKGVLSMWKGLWMERNFGMIWSGQFVSQLGDKFYGIALAWWVLERTHSPLIMGLLMTAAILPQLLLGPIAGGFIDRWDRKRILIGADLLRSGLVLAVTLLSLAGRLELWHIFGAAVLIAMASAFYNPTVTAALPQIVAARDLPRANSASQVIAGITTTLGPAAGAAVISLAGFNAVFLFNSLSFLVSGVLASFIDRPLRAVRERKAGFGADLRAGLLFILGHPRVLAILAVIGLAHLAVGSLTVTLPVLARQLAGAGVHNLGWLEMMIGCGMLGGSIALNLKKVQRVGSPWLFGAAAVLGACLLGLGILRGLGLASVLPYLGLMALAGAAVAVASVFWASLLQRSVPNELAGRVFSIAAVIGNTSMPLAYAVFGLLLSRLPIAPVMGGCGAGLMGLILALGLRFGKMAEELGAEAASDGKLQLDSRPETIRD</sequence>
<dbReference type="PANTHER" id="PTHR23513:SF9">
    <property type="entry name" value="ENTEROBACTIN EXPORTER ENTS"/>
    <property type="match status" value="1"/>
</dbReference>
<feature type="transmembrane region" description="Helical" evidence="7">
    <location>
        <begin position="382"/>
        <end position="402"/>
    </location>
</feature>
<evidence type="ECO:0000256" key="2">
    <source>
        <dbReference type="ARBA" id="ARBA00022448"/>
    </source>
</evidence>
<feature type="transmembrane region" description="Helical" evidence="7">
    <location>
        <begin position="261"/>
        <end position="279"/>
    </location>
</feature>
<feature type="transmembrane region" description="Helical" evidence="7">
    <location>
        <begin position="225"/>
        <end position="249"/>
    </location>
</feature>
<keyword evidence="3" id="KW-1003">Cell membrane</keyword>
<evidence type="ECO:0000313" key="9">
    <source>
        <dbReference type="Proteomes" id="UP000295008"/>
    </source>
</evidence>
<feature type="transmembrane region" description="Helical" evidence="7">
    <location>
        <begin position="109"/>
        <end position="139"/>
    </location>
</feature>
<feature type="transmembrane region" description="Helical" evidence="7">
    <location>
        <begin position="318"/>
        <end position="342"/>
    </location>
</feature>
<accession>A0A4R1S781</accession>
<feature type="transmembrane region" description="Helical" evidence="7">
    <location>
        <begin position="49"/>
        <end position="70"/>
    </location>
</feature>
<evidence type="ECO:0000256" key="3">
    <source>
        <dbReference type="ARBA" id="ARBA00022475"/>
    </source>
</evidence>
<feature type="transmembrane region" description="Helical" evidence="7">
    <location>
        <begin position="82"/>
        <end position="103"/>
    </location>
</feature>
<keyword evidence="6 7" id="KW-0472">Membrane</keyword>
<proteinExistence type="predicted"/>
<dbReference type="AlphaFoldDB" id="A0A4R1S781"/>
<feature type="transmembrane region" description="Helical" evidence="7">
    <location>
        <begin position="177"/>
        <end position="194"/>
    </location>
</feature>
<dbReference type="InterPro" id="IPR036259">
    <property type="entry name" value="MFS_trans_sf"/>
</dbReference>
<dbReference type="PANTHER" id="PTHR23513">
    <property type="entry name" value="INTEGRAL MEMBRANE EFFLUX PROTEIN-RELATED"/>
    <property type="match status" value="1"/>
</dbReference>
<evidence type="ECO:0000256" key="6">
    <source>
        <dbReference type="ARBA" id="ARBA00023136"/>
    </source>
</evidence>
<dbReference type="EMBL" id="SLUN01000003">
    <property type="protein sequence ID" value="TCL75171.1"/>
    <property type="molecule type" value="Genomic_DNA"/>
</dbReference>
<dbReference type="GO" id="GO:0022857">
    <property type="term" value="F:transmembrane transporter activity"/>
    <property type="evidence" value="ECO:0007669"/>
    <property type="project" value="InterPro"/>
</dbReference>
<evidence type="ECO:0000313" key="8">
    <source>
        <dbReference type="EMBL" id="TCL75171.1"/>
    </source>
</evidence>
<dbReference type="Pfam" id="PF07690">
    <property type="entry name" value="MFS_1"/>
    <property type="match status" value="1"/>
</dbReference>
<keyword evidence="5 7" id="KW-1133">Transmembrane helix</keyword>
<keyword evidence="4 7" id="KW-0812">Transmembrane</keyword>
<dbReference type="Proteomes" id="UP000295008">
    <property type="component" value="Unassembled WGS sequence"/>
</dbReference>
<keyword evidence="2" id="KW-0813">Transport</keyword>
<keyword evidence="9" id="KW-1185">Reference proteome</keyword>
<comment type="subcellular location">
    <subcellularLocation>
        <location evidence="1">Cell membrane</location>
        <topology evidence="1">Multi-pass membrane protein</topology>
    </subcellularLocation>
</comment>
<dbReference type="OrthoDB" id="9775268at2"/>
<dbReference type="InterPro" id="IPR011701">
    <property type="entry name" value="MFS"/>
</dbReference>
<evidence type="ECO:0000256" key="7">
    <source>
        <dbReference type="SAM" id="Phobius"/>
    </source>
</evidence>
<feature type="transmembrane region" description="Helical" evidence="7">
    <location>
        <begin position="354"/>
        <end position="376"/>
    </location>
</feature>
<evidence type="ECO:0000256" key="4">
    <source>
        <dbReference type="ARBA" id="ARBA00022692"/>
    </source>
</evidence>
<feature type="transmembrane region" description="Helical" evidence="7">
    <location>
        <begin position="151"/>
        <end position="171"/>
    </location>
</feature>
<evidence type="ECO:0000256" key="5">
    <source>
        <dbReference type="ARBA" id="ARBA00022989"/>
    </source>
</evidence>
<evidence type="ECO:0000256" key="1">
    <source>
        <dbReference type="ARBA" id="ARBA00004651"/>
    </source>
</evidence>
<feature type="transmembrane region" description="Helical" evidence="7">
    <location>
        <begin position="21"/>
        <end position="43"/>
    </location>
</feature>
<name>A0A4R1S781_HYDET</name>
<protein>
    <submittedName>
        <fullName evidence="8">Putative MFS family arabinose efflux permease</fullName>
    </submittedName>
</protein>
<organism evidence="8 9">
    <name type="scientific">Hydrogenispora ethanolica</name>
    <dbReference type="NCBI Taxonomy" id="1082276"/>
    <lineage>
        <taxon>Bacteria</taxon>
        <taxon>Bacillati</taxon>
        <taxon>Bacillota</taxon>
        <taxon>Hydrogenispora</taxon>
    </lineage>
</organism>
<feature type="transmembrane region" description="Helical" evidence="7">
    <location>
        <begin position="291"/>
        <end position="312"/>
    </location>
</feature>
<dbReference type="SUPFAM" id="SSF103473">
    <property type="entry name" value="MFS general substrate transporter"/>
    <property type="match status" value="1"/>
</dbReference>
<dbReference type="GO" id="GO:0005886">
    <property type="term" value="C:plasma membrane"/>
    <property type="evidence" value="ECO:0007669"/>
    <property type="project" value="UniProtKB-SubCell"/>
</dbReference>
<dbReference type="Gene3D" id="1.20.1250.20">
    <property type="entry name" value="MFS general substrate transporter like domains"/>
    <property type="match status" value="1"/>
</dbReference>